<evidence type="ECO:0000313" key="3">
    <source>
        <dbReference type="Proteomes" id="UP001054252"/>
    </source>
</evidence>
<dbReference type="Proteomes" id="UP001054252">
    <property type="component" value="Unassembled WGS sequence"/>
</dbReference>
<feature type="region of interest" description="Disordered" evidence="1">
    <location>
        <begin position="23"/>
        <end position="58"/>
    </location>
</feature>
<keyword evidence="3" id="KW-1185">Reference proteome</keyword>
<dbReference type="SUPFAM" id="SSF48371">
    <property type="entry name" value="ARM repeat"/>
    <property type="match status" value="1"/>
</dbReference>
<feature type="compositionally biased region" description="Basic and acidic residues" evidence="1">
    <location>
        <begin position="27"/>
        <end position="43"/>
    </location>
</feature>
<dbReference type="AlphaFoldDB" id="A0AAV5I245"/>
<evidence type="ECO:0008006" key="4">
    <source>
        <dbReference type="Google" id="ProtNLM"/>
    </source>
</evidence>
<dbReference type="EMBL" id="BPVZ01000006">
    <property type="protein sequence ID" value="GKU92326.1"/>
    <property type="molecule type" value="Genomic_DNA"/>
</dbReference>
<evidence type="ECO:0000256" key="1">
    <source>
        <dbReference type="SAM" id="MobiDB-lite"/>
    </source>
</evidence>
<protein>
    <recommendedName>
        <fullName evidence="4">U-box domain-containing protein 7</fullName>
    </recommendedName>
</protein>
<sequence length="419" mass="45975">MKLQFFSRVRRFLQSKAARKRCGASSDHLEKSRTMNVIDKEAEATEGDPEGDRPQEDDSVVLQKSVKRLHFGSWEEKEKAAKEIERLAREDVKSRKLMAELGVIQMLVSMAASDVSGRQQAALKALIELANGTFTNKALMLESGILLKLPKRIDVGEELTKGLFAELVLSLSSIANTRFSLAAGSSEILPFVIGILGSDSKAEIKDLCLGTLHNLSSELENAGPLVSNGAVHTLLSLSSIKQLSEKSLATLGHLVVTLMGKKAMEDSSMVPESLIEILTWDDMPKCQELSAYILMILAHQSSTQREKMAKAGIVPVLLEVSLLGSPLAQKRAMKLLQWFKDERQERMGPHSGPQTGRIIAMGSPVNPREAQEGKKMMKSLVKQSLHKNMEMITRRANAAAESSKLKSLVISTSSKSLPY</sequence>
<proteinExistence type="predicted"/>
<accession>A0AAV5I245</accession>
<dbReference type="PANTHER" id="PTHR46700">
    <property type="entry name" value="ARM REPEAT SUPERFAMILY PROTEIN"/>
    <property type="match status" value="1"/>
</dbReference>
<name>A0AAV5I245_9ROSI</name>
<organism evidence="2 3">
    <name type="scientific">Rubroshorea leprosula</name>
    <dbReference type="NCBI Taxonomy" id="152421"/>
    <lineage>
        <taxon>Eukaryota</taxon>
        <taxon>Viridiplantae</taxon>
        <taxon>Streptophyta</taxon>
        <taxon>Embryophyta</taxon>
        <taxon>Tracheophyta</taxon>
        <taxon>Spermatophyta</taxon>
        <taxon>Magnoliopsida</taxon>
        <taxon>eudicotyledons</taxon>
        <taxon>Gunneridae</taxon>
        <taxon>Pentapetalae</taxon>
        <taxon>rosids</taxon>
        <taxon>malvids</taxon>
        <taxon>Malvales</taxon>
        <taxon>Dipterocarpaceae</taxon>
        <taxon>Rubroshorea</taxon>
    </lineage>
</organism>
<evidence type="ECO:0000313" key="2">
    <source>
        <dbReference type="EMBL" id="GKU92326.1"/>
    </source>
</evidence>
<comment type="caution">
    <text evidence="2">The sequence shown here is derived from an EMBL/GenBank/DDBJ whole genome shotgun (WGS) entry which is preliminary data.</text>
</comment>
<dbReference type="Gene3D" id="1.25.10.10">
    <property type="entry name" value="Leucine-rich Repeat Variant"/>
    <property type="match status" value="2"/>
</dbReference>
<dbReference type="InterPro" id="IPR011989">
    <property type="entry name" value="ARM-like"/>
</dbReference>
<dbReference type="PANTHER" id="PTHR46700:SF2">
    <property type="entry name" value="ARM REPEAT SUPERFAMILY PROTEIN"/>
    <property type="match status" value="1"/>
</dbReference>
<gene>
    <name evidence="2" type="ORF">SLEP1_g6069</name>
</gene>
<dbReference type="InterPro" id="IPR016024">
    <property type="entry name" value="ARM-type_fold"/>
</dbReference>
<reference evidence="2 3" key="1">
    <citation type="journal article" date="2021" name="Commun. Biol.">
        <title>The genome of Shorea leprosula (Dipterocarpaceae) highlights the ecological relevance of drought in aseasonal tropical rainforests.</title>
        <authorList>
            <person name="Ng K.K.S."/>
            <person name="Kobayashi M.J."/>
            <person name="Fawcett J.A."/>
            <person name="Hatakeyama M."/>
            <person name="Paape T."/>
            <person name="Ng C.H."/>
            <person name="Ang C.C."/>
            <person name="Tnah L.H."/>
            <person name="Lee C.T."/>
            <person name="Nishiyama T."/>
            <person name="Sese J."/>
            <person name="O'Brien M.J."/>
            <person name="Copetti D."/>
            <person name="Mohd Noor M.I."/>
            <person name="Ong R.C."/>
            <person name="Putra M."/>
            <person name="Sireger I.Z."/>
            <person name="Indrioko S."/>
            <person name="Kosugi Y."/>
            <person name="Izuno A."/>
            <person name="Isagi Y."/>
            <person name="Lee S.L."/>
            <person name="Shimizu K.K."/>
        </authorList>
    </citation>
    <scope>NUCLEOTIDE SEQUENCE [LARGE SCALE GENOMIC DNA]</scope>
    <source>
        <strain evidence="2">214</strain>
    </source>
</reference>